<feature type="region of interest" description="Disordered" evidence="1">
    <location>
        <begin position="156"/>
        <end position="177"/>
    </location>
</feature>
<gene>
    <name evidence="2" type="ORF">GCM10009759_08970</name>
</gene>
<dbReference type="Proteomes" id="UP001500897">
    <property type="component" value="Unassembled WGS sequence"/>
</dbReference>
<comment type="caution">
    <text evidence="2">The sequence shown here is derived from an EMBL/GenBank/DDBJ whole genome shotgun (WGS) entry which is preliminary data.</text>
</comment>
<reference evidence="2 3" key="1">
    <citation type="journal article" date="2019" name="Int. J. Syst. Evol. Microbiol.">
        <title>The Global Catalogue of Microorganisms (GCM) 10K type strain sequencing project: providing services to taxonomists for standard genome sequencing and annotation.</title>
        <authorList>
            <consortium name="The Broad Institute Genomics Platform"/>
            <consortium name="The Broad Institute Genome Sequencing Center for Infectious Disease"/>
            <person name="Wu L."/>
            <person name="Ma J."/>
        </authorList>
    </citation>
    <scope>NUCLEOTIDE SEQUENCE [LARGE SCALE GENOMIC DNA]</scope>
    <source>
        <strain evidence="2 3">JCM 14559</strain>
    </source>
</reference>
<evidence type="ECO:0008006" key="4">
    <source>
        <dbReference type="Google" id="ProtNLM"/>
    </source>
</evidence>
<accession>A0ABN2WCD0</accession>
<name>A0ABN2WCD0_9ACTN</name>
<evidence type="ECO:0000313" key="3">
    <source>
        <dbReference type="Proteomes" id="UP001500897"/>
    </source>
</evidence>
<dbReference type="EMBL" id="BAAANS010000004">
    <property type="protein sequence ID" value="GAA2087492.1"/>
    <property type="molecule type" value="Genomic_DNA"/>
</dbReference>
<evidence type="ECO:0000313" key="2">
    <source>
        <dbReference type="EMBL" id="GAA2087492.1"/>
    </source>
</evidence>
<keyword evidence="3" id="KW-1185">Reference proteome</keyword>
<organism evidence="2 3">
    <name type="scientific">Kitasatospora saccharophila</name>
    <dbReference type="NCBI Taxonomy" id="407973"/>
    <lineage>
        <taxon>Bacteria</taxon>
        <taxon>Bacillati</taxon>
        <taxon>Actinomycetota</taxon>
        <taxon>Actinomycetes</taxon>
        <taxon>Kitasatosporales</taxon>
        <taxon>Streptomycetaceae</taxon>
        <taxon>Kitasatospora</taxon>
    </lineage>
</organism>
<proteinExistence type="predicted"/>
<evidence type="ECO:0000256" key="1">
    <source>
        <dbReference type="SAM" id="MobiDB-lite"/>
    </source>
</evidence>
<sequence>MNPVEAVLYALHSGELALRDGLLAAAEDHRDEHEFHHVATDTARWSAEHARLIAATATERGLHLPADREPSAALTRLRRKAAEDLDPHPEPGLPALLETLGELHLAASRNSLHWEMLAQAAQAGRDGGLLALASRCHPQTLRQMPLDQHPDQDALTTAADRVDHYGRSHPCASDTPS</sequence>
<protein>
    <recommendedName>
        <fullName evidence="4">DUF4439 domain-containing protein</fullName>
    </recommendedName>
</protein>